<dbReference type="GO" id="GO:0003697">
    <property type="term" value="F:single-stranded DNA binding"/>
    <property type="evidence" value="ECO:0007669"/>
    <property type="project" value="InterPro"/>
</dbReference>
<dbReference type="PANTHER" id="PTHR13604">
    <property type="entry name" value="DC12-RELATED"/>
    <property type="match status" value="1"/>
</dbReference>
<proteinExistence type="inferred from homology"/>
<keyword evidence="4 8" id="KW-0378">Hydrolase</keyword>
<dbReference type="GO" id="GO:0008233">
    <property type="term" value="F:peptidase activity"/>
    <property type="evidence" value="ECO:0007669"/>
    <property type="project" value="UniProtKB-KW"/>
</dbReference>
<evidence type="ECO:0000313" key="11">
    <source>
        <dbReference type="Proteomes" id="UP000183208"/>
    </source>
</evidence>
<accession>A0A1M7DJ58</accession>
<dbReference type="InterPro" id="IPR003738">
    <property type="entry name" value="SRAP"/>
</dbReference>
<comment type="similarity">
    <text evidence="1 8">Belongs to the SOS response-associated peptidase family.</text>
</comment>
<keyword evidence="2 8" id="KW-0645">Protease</keyword>
<evidence type="ECO:0000256" key="1">
    <source>
        <dbReference type="ARBA" id="ARBA00008136"/>
    </source>
</evidence>
<protein>
    <recommendedName>
        <fullName evidence="8">Abasic site processing protein</fullName>
        <ecNumber evidence="8">3.4.-.-</ecNumber>
    </recommendedName>
</protein>
<evidence type="ECO:0000256" key="9">
    <source>
        <dbReference type="SAM" id="MobiDB-lite"/>
    </source>
</evidence>
<dbReference type="GO" id="GO:0016829">
    <property type="term" value="F:lyase activity"/>
    <property type="evidence" value="ECO:0007669"/>
    <property type="project" value="UniProtKB-KW"/>
</dbReference>
<organism evidence="10 11">
    <name type="scientific">Bradyrhizobium lablabi</name>
    <dbReference type="NCBI Taxonomy" id="722472"/>
    <lineage>
        <taxon>Bacteria</taxon>
        <taxon>Pseudomonadati</taxon>
        <taxon>Pseudomonadota</taxon>
        <taxon>Alphaproteobacteria</taxon>
        <taxon>Hyphomicrobiales</taxon>
        <taxon>Nitrobacteraceae</taxon>
        <taxon>Bradyrhizobium</taxon>
    </lineage>
</organism>
<keyword evidence="6" id="KW-0238">DNA-binding</keyword>
<dbReference type="Proteomes" id="UP000183208">
    <property type="component" value="Unassembled WGS sequence"/>
</dbReference>
<feature type="region of interest" description="Disordered" evidence="9">
    <location>
        <begin position="228"/>
        <end position="262"/>
    </location>
</feature>
<evidence type="ECO:0000256" key="8">
    <source>
        <dbReference type="RuleBase" id="RU364100"/>
    </source>
</evidence>
<name>A0A1M7DJ58_9BRAD</name>
<dbReference type="EMBL" id="FNTI01000001">
    <property type="protein sequence ID" value="SED83543.1"/>
    <property type="molecule type" value="Genomic_DNA"/>
</dbReference>
<feature type="compositionally biased region" description="Acidic residues" evidence="9">
    <location>
        <begin position="253"/>
        <end position="262"/>
    </location>
</feature>
<dbReference type="AlphaFoldDB" id="A0A1M7DJ58"/>
<dbReference type="GO" id="GO:0106300">
    <property type="term" value="P:protein-DNA covalent cross-linking repair"/>
    <property type="evidence" value="ECO:0007669"/>
    <property type="project" value="InterPro"/>
</dbReference>
<gene>
    <name evidence="10" type="ORF">SAMN05444171_5336</name>
</gene>
<evidence type="ECO:0000256" key="2">
    <source>
        <dbReference type="ARBA" id="ARBA00022670"/>
    </source>
</evidence>
<evidence type="ECO:0000313" key="10">
    <source>
        <dbReference type="EMBL" id="SED83543.1"/>
    </source>
</evidence>
<dbReference type="Gene3D" id="3.90.1680.10">
    <property type="entry name" value="SOS response associated peptidase-like"/>
    <property type="match status" value="1"/>
</dbReference>
<evidence type="ECO:0000256" key="5">
    <source>
        <dbReference type="ARBA" id="ARBA00023124"/>
    </source>
</evidence>
<dbReference type="PANTHER" id="PTHR13604:SF0">
    <property type="entry name" value="ABASIC SITE PROCESSING PROTEIN HMCES"/>
    <property type="match status" value="1"/>
</dbReference>
<evidence type="ECO:0000256" key="3">
    <source>
        <dbReference type="ARBA" id="ARBA00022763"/>
    </source>
</evidence>
<dbReference type="InterPro" id="IPR036590">
    <property type="entry name" value="SRAP-like"/>
</dbReference>
<keyword evidence="3" id="KW-0227">DNA damage</keyword>
<dbReference type="GO" id="GO:0006508">
    <property type="term" value="P:proteolysis"/>
    <property type="evidence" value="ECO:0007669"/>
    <property type="project" value="UniProtKB-KW"/>
</dbReference>
<evidence type="ECO:0000256" key="7">
    <source>
        <dbReference type="ARBA" id="ARBA00023239"/>
    </source>
</evidence>
<sequence>MIAYLAWKMCGRFVITSPPAALRQIFGYIEQPNFPPRHNIAPTQPIPVVMLENGGRHFRLMRWGLVPAWVKDARKFTLLINARAETVLEKPAFKNAMKRRRVLVPADGYYEWQDKDGRKRPFFIHRRDGQPVGFAALAETWMGPNGEEFDSVAIVTAPASSDLAALHHRVPVTIAPDDFERWLDGRTHDAEDVMTLLRGPLVGDFAWHEVSTRVNRVAHDDEQLVLPITDEERAAEEPKPVRKAAPRRVTPAPEDEGQGSLF</sequence>
<keyword evidence="5" id="KW-0190">Covalent protein-DNA linkage</keyword>
<dbReference type="Pfam" id="PF02586">
    <property type="entry name" value="SRAP"/>
    <property type="match status" value="1"/>
</dbReference>
<dbReference type="EC" id="3.4.-.-" evidence="8"/>
<evidence type="ECO:0000256" key="6">
    <source>
        <dbReference type="ARBA" id="ARBA00023125"/>
    </source>
</evidence>
<evidence type="ECO:0000256" key="4">
    <source>
        <dbReference type="ARBA" id="ARBA00022801"/>
    </source>
</evidence>
<keyword evidence="7" id="KW-0456">Lyase</keyword>
<reference evidence="10 11" key="1">
    <citation type="submission" date="2016-10" db="EMBL/GenBank/DDBJ databases">
        <authorList>
            <person name="de Groot N.N."/>
        </authorList>
    </citation>
    <scope>NUCLEOTIDE SEQUENCE [LARGE SCALE GENOMIC DNA]</scope>
    <source>
        <strain evidence="10 11">GAS522</strain>
    </source>
</reference>
<feature type="compositionally biased region" description="Basic and acidic residues" evidence="9">
    <location>
        <begin position="230"/>
        <end position="240"/>
    </location>
</feature>
<dbReference type="SUPFAM" id="SSF143081">
    <property type="entry name" value="BB1717-like"/>
    <property type="match status" value="1"/>
</dbReference>